<name>A0ACD3BER7_9AGAR</name>
<dbReference type="Proteomes" id="UP000308600">
    <property type="component" value="Unassembled WGS sequence"/>
</dbReference>
<evidence type="ECO:0000313" key="1">
    <source>
        <dbReference type="EMBL" id="TFK76380.1"/>
    </source>
</evidence>
<reference evidence="1 2" key="1">
    <citation type="journal article" date="2019" name="Nat. Ecol. Evol.">
        <title>Megaphylogeny resolves global patterns of mushroom evolution.</title>
        <authorList>
            <person name="Varga T."/>
            <person name="Krizsan K."/>
            <person name="Foldi C."/>
            <person name="Dima B."/>
            <person name="Sanchez-Garcia M."/>
            <person name="Sanchez-Ramirez S."/>
            <person name="Szollosi G.J."/>
            <person name="Szarkandi J.G."/>
            <person name="Papp V."/>
            <person name="Albert L."/>
            <person name="Andreopoulos W."/>
            <person name="Angelini C."/>
            <person name="Antonin V."/>
            <person name="Barry K.W."/>
            <person name="Bougher N.L."/>
            <person name="Buchanan P."/>
            <person name="Buyck B."/>
            <person name="Bense V."/>
            <person name="Catcheside P."/>
            <person name="Chovatia M."/>
            <person name="Cooper J."/>
            <person name="Damon W."/>
            <person name="Desjardin D."/>
            <person name="Finy P."/>
            <person name="Geml J."/>
            <person name="Haridas S."/>
            <person name="Hughes K."/>
            <person name="Justo A."/>
            <person name="Karasinski D."/>
            <person name="Kautmanova I."/>
            <person name="Kiss B."/>
            <person name="Kocsube S."/>
            <person name="Kotiranta H."/>
            <person name="LaButti K.M."/>
            <person name="Lechner B.E."/>
            <person name="Liimatainen K."/>
            <person name="Lipzen A."/>
            <person name="Lukacs Z."/>
            <person name="Mihaltcheva S."/>
            <person name="Morgado L.N."/>
            <person name="Niskanen T."/>
            <person name="Noordeloos M.E."/>
            <person name="Ohm R.A."/>
            <person name="Ortiz-Santana B."/>
            <person name="Ovrebo C."/>
            <person name="Racz N."/>
            <person name="Riley R."/>
            <person name="Savchenko A."/>
            <person name="Shiryaev A."/>
            <person name="Soop K."/>
            <person name="Spirin V."/>
            <person name="Szebenyi C."/>
            <person name="Tomsovsky M."/>
            <person name="Tulloss R.E."/>
            <person name="Uehling J."/>
            <person name="Grigoriev I.V."/>
            <person name="Vagvolgyi C."/>
            <person name="Papp T."/>
            <person name="Martin F.M."/>
            <person name="Miettinen O."/>
            <person name="Hibbett D.S."/>
            <person name="Nagy L.G."/>
        </authorList>
    </citation>
    <scope>NUCLEOTIDE SEQUENCE [LARGE SCALE GENOMIC DNA]</scope>
    <source>
        <strain evidence="1 2">NL-1719</strain>
    </source>
</reference>
<organism evidence="1 2">
    <name type="scientific">Pluteus cervinus</name>
    <dbReference type="NCBI Taxonomy" id="181527"/>
    <lineage>
        <taxon>Eukaryota</taxon>
        <taxon>Fungi</taxon>
        <taxon>Dikarya</taxon>
        <taxon>Basidiomycota</taxon>
        <taxon>Agaricomycotina</taxon>
        <taxon>Agaricomycetes</taxon>
        <taxon>Agaricomycetidae</taxon>
        <taxon>Agaricales</taxon>
        <taxon>Pluteineae</taxon>
        <taxon>Pluteaceae</taxon>
        <taxon>Pluteus</taxon>
    </lineage>
</organism>
<protein>
    <submittedName>
        <fullName evidence="1">Barwin-like endoglucanase</fullName>
    </submittedName>
</protein>
<sequence length="108" mass="11534">MSVISPITSVLKQSPISCLISLFTDHSDNDLVAAMDQDRFGTGSVNSPLCGKQVEITNTDNGKTVIVTIEDDCPTCDNSNSIDLSIAAFNTIADPEAGIVPIKWKYLS</sequence>
<gene>
    <name evidence="1" type="ORF">BDN72DRAFT_233202</name>
</gene>
<dbReference type="EMBL" id="ML208260">
    <property type="protein sequence ID" value="TFK76380.1"/>
    <property type="molecule type" value="Genomic_DNA"/>
</dbReference>
<keyword evidence="2" id="KW-1185">Reference proteome</keyword>
<evidence type="ECO:0000313" key="2">
    <source>
        <dbReference type="Proteomes" id="UP000308600"/>
    </source>
</evidence>
<accession>A0ACD3BER7</accession>
<proteinExistence type="predicted"/>